<reference evidence="2 3" key="1">
    <citation type="journal article" date="2014" name="Agronomy (Basel)">
        <title>A Draft Genome Sequence for Ensete ventricosum, the Drought-Tolerant Tree Against Hunger.</title>
        <authorList>
            <person name="Harrison J."/>
            <person name="Moore K.A."/>
            <person name="Paszkiewicz K."/>
            <person name="Jones T."/>
            <person name="Grant M."/>
            <person name="Ambacheew D."/>
            <person name="Muzemil S."/>
            <person name="Studholme D.J."/>
        </authorList>
    </citation>
    <scope>NUCLEOTIDE SEQUENCE [LARGE SCALE GENOMIC DNA]</scope>
</reference>
<accession>A0A426YS54</accession>
<proteinExistence type="predicted"/>
<dbReference type="PANTHER" id="PTHR32021:SF1">
    <property type="entry name" value="CASP-LIKE PROTEIN 5A1"/>
    <property type="match status" value="1"/>
</dbReference>
<protein>
    <recommendedName>
        <fullName evidence="4">CASP-like protein</fullName>
    </recommendedName>
</protein>
<evidence type="ECO:0000313" key="3">
    <source>
        <dbReference type="Proteomes" id="UP000287651"/>
    </source>
</evidence>
<dbReference type="AlphaFoldDB" id="A0A426YS54"/>
<evidence type="ECO:0000313" key="2">
    <source>
        <dbReference type="EMBL" id="RRT54539.1"/>
    </source>
</evidence>
<evidence type="ECO:0000256" key="1">
    <source>
        <dbReference type="ARBA" id="ARBA00011489"/>
    </source>
</evidence>
<dbReference type="PANTHER" id="PTHR32021">
    <property type="entry name" value="CASP-LIKE PROTEIN 5B3"/>
    <property type="match status" value="1"/>
</dbReference>
<comment type="caution">
    <text evidence="2">The sequence shown here is derived from an EMBL/GenBank/DDBJ whole genome shotgun (WGS) entry which is preliminary data.</text>
</comment>
<name>A0A426YS54_ENSVE</name>
<organism evidence="2 3">
    <name type="scientific">Ensete ventricosum</name>
    <name type="common">Abyssinian banana</name>
    <name type="synonym">Musa ensete</name>
    <dbReference type="NCBI Taxonomy" id="4639"/>
    <lineage>
        <taxon>Eukaryota</taxon>
        <taxon>Viridiplantae</taxon>
        <taxon>Streptophyta</taxon>
        <taxon>Embryophyta</taxon>
        <taxon>Tracheophyta</taxon>
        <taxon>Spermatophyta</taxon>
        <taxon>Magnoliopsida</taxon>
        <taxon>Liliopsida</taxon>
        <taxon>Zingiberales</taxon>
        <taxon>Musaceae</taxon>
        <taxon>Ensete</taxon>
    </lineage>
</organism>
<dbReference type="Proteomes" id="UP000287651">
    <property type="component" value="Unassembled WGS sequence"/>
</dbReference>
<dbReference type="GO" id="GO:0016020">
    <property type="term" value="C:membrane"/>
    <property type="evidence" value="ECO:0007669"/>
    <property type="project" value="TreeGrafter"/>
</dbReference>
<dbReference type="InterPro" id="IPR045009">
    <property type="entry name" value="CASPL-5"/>
</dbReference>
<dbReference type="EMBL" id="AMZH03010557">
    <property type="protein sequence ID" value="RRT54539.1"/>
    <property type="molecule type" value="Genomic_DNA"/>
</dbReference>
<comment type="subunit">
    <text evidence="1">Homodimer and heterodimers.</text>
</comment>
<sequence>MCAYEPTSWLREIIFRRYPRSYLIGEDGPASGPHPVLRSRIARTLAERRCEEGVYIRCDRSRILVSIGFSSPEISDPFPELDSSAAARWEMFPSRPAVHPVEAPPLADEAENPLDVRMKDVQGMPGTPGGLALRLVQFAFAVAALGVMTSTSDFPAVTAFW</sequence>
<evidence type="ECO:0008006" key="4">
    <source>
        <dbReference type="Google" id="ProtNLM"/>
    </source>
</evidence>
<gene>
    <name evidence="2" type="ORF">B296_00032876</name>
</gene>